<evidence type="ECO:0000313" key="4">
    <source>
        <dbReference type="Proteomes" id="UP001302602"/>
    </source>
</evidence>
<reference evidence="3" key="2">
    <citation type="submission" date="2023-05" db="EMBL/GenBank/DDBJ databases">
        <authorList>
            <consortium name="Lawrence Berkeley National Laboratory"/>
            <person name="Steindorff A."/>
            <person name="Hensen N."/>
            <person name="Bonometti L."/>
            <person name="Westerberg I."/>
            <person name="Brannstrom I.O."/>
            <person name="Guillou S."/>
            <person name="Cros-Aarteil S."/>
            <person name="Calhoun S."/>
            <person name="Haridas S."/>
            <person name="Kuo A."/>
            <person name="Mondo S."/>
            <person name="Pangilinan J."/>
            <person name="Riley R."/>
            <person name="Labutti K."/>
            <person name="Andreopoulos B."/>
            <person name="Lipzen A."/>
            <person name="Chen C."/>
            <person name="Yanf M."/>
            <person name="Daum C."/>
            <person name="Ng V."/>
            <person name="Clum A."/>
            <person name="Ohm R."/>
            <person name="Martin F."/>
            <person name="Silar P."/>
            <person name="Natvig D."/>
            <person name="Lalanne C."/>
            <person name="Gautier V."/>
            <person name="Ament-Velasquez S.L."/>
            <person name="Kruys A."/>
            <person name="Hutchinson M.I."/>
            <person name="Powell A.J."/>
            <person name="Barry K."/>
            <person name="Miller A.N."/>
            <person name="Grigoriev I.V."/>
            <person name="Debuchy R."/>
            <person name="Gladieux P."/>
            <person name="Thoren M.H."/>
            <person name="Johannesson H."/>
        </authorList>
    </citation>
    <scope>NUCLEOTIDE SEQUENCE</scope>
    <source>
        <strain evidence="3">CBS 731.68</strain>
    </source>
</reference>
<dbReference type="Proteomes" id="UP001302602">
    <property type="component" value="Unassembled WGS sequence"/>
</dbReference>
<dbReference type="PROSITE" id="PS50213">
    <property type="entry name" value="FAS1"/>
    <property type="match status" value="2"/>
</dbReference>
<sequence length="307" mass="32324">MFSSIGGFYCLAAFASGVAAAPASDLSAALAGFPSLTSLKSLVDQRPAVFDALLSSHPSVTVLAPDNDAFAKYSSTNGQPLSQAASADLNNILSYHILGAGLTSANFSAARGITIPTLLQGELYNNRSAGAELTQTFGADANGQVVYVQARQHEDAGFSLQAGGDADAAILMALDKTWPGGYLHIVNQVLDLPRNCSNTLEGESSLKTLSESLENTDVYDAIDYASNVTCLAPSNAAFEAAGNPQENLSRSELNSIMWSYALPQPLYPDHIRDGMELTSMGNTTIKITLKGNDTYFNDAKVVQSPLL</sequence>
<proteinExistence type="predicted"/>
<dbReference type="AlphaFoldDB" id="A0AAN6YY34"/>
<dbReference type="PANTHER" id="PTHR10900:SF77">
    <property type="entry name" value="FI19380P1"/>
    <property type="match status" value="1"/>
</dbReference>
<feature type="domain" description="FAS1" evidence="2">
    <location>
        <begin position="193"/>
        <end position="307"/>
    </location>
</feature>
<dbReference type="SUPFAM" id="SSF82153">
    <property type="entry name" value="FAS1 domain"/>
    <property type="match status" value="2"/>
</dbReference>
<dbReference type="InterPro" id="IPR050904">
    <property type="entry name" value="Adhesion/Biosynth-related"/>
</dbReference>
<dbReference type="PANTHER" id="PTHR10900">
    <property type="entry name" value="PERIOSTIN-RELATED"/>
    <property type="match status" value="1"/>
</dbReference>
<keyword evidence="1" id="KW-0732">Signal</keyword>
<dbReference type="RefSeq" id="XP_062641740.1">
    <property type="nucleotide sequence ID" value="XM_062794231.1"/>
</dbReference>
<feature type="domain" description="FAS1" evidence="2">
    <location>
        <begin position="23"/>
        <end position="190"/>
    </location>
</feature>
<gene>
    <name evidence="3" type="ORF">N657DRAFT_651772</name>
</gene>
<keyword evidence="4" id="KW-1185">Reference proteome</keyword>
<evidence type="ECO:0000256" key="1">
    <source>
        <dbReference type="SAM" id="SignalP"/>
    </source>
</evidence>
<comment type="caution">
    <text evidence="3">The sequence shown here is derived from an EMBL/GenBank/DDBJ whole genome shotgun (WGS) entry which is preliminary data.</text>
</comment>
<feature type="signal peptide" evidence="1">
    <location>
        <begin position="1"/>
        <end position="20"/>
    </location>
</feature>
<name>A0AAN6YY34_9PEZI</name>
<dbReference type="EMBL" id="MU853300">
    <property type="protein sequence ID" value="KAK4117967.1"/>
    <property type="molecule type" value="Genomic_DNA"/>
</dbReference>
<protein>
    <submittedName>
        <fullName evidence="3">FAS1 domain-containing protein</fullName>
    </submittedName>
</protein>
<dbReference type="InterPro" id="IPR000782">
    <property type="entry name" value="FAS1_domain"/>
</dbReference>
<evidence type="ECO:0000313" key="3">
    <source>
        <dbReference type="EMBL" id="KAK4117967.1"/>
    </source>
</evidence>
<dbReference type="InterPro" id="IPR036378">
    <property type="entry name" value="FAS1_dom_sf"/>
</dbReference>
<evidence type="ECO:0000259" key="2">
    <source>
        <dbReference type="PROSITE" id="PS50213"/>
    </source>
</evidence>
<dbReference type="Pfam" id="PF02469">
    <property type="entry name" value="Fasciclin"/>
    <property type="match status" value="2"/>
</dbReference>
<dbReference type="SMART" id="SM00554">
    <property type="entry name" value="FAS1"/>
    <property type="match status" value="2"/>
</dbReference>
<dbReference type="Gene3D" id="2.30.180.10">
    <property type="entry name" value="FAS1 domain"/>
    <property type="match status" value="2"/>
</dbReference>
<accession>A0AAN6YY34</accession>
<feature type="chain" id="PRO_5042869317" evidence="1">
    <location>
        <begin position="21"/>
        <end position="307"/>
    </location>
</feature>
<organism evidence="3 4">
    <name type="scientific">Parathielavia appendiculata</name>
    <dbReference type="NCBI Taxonomy" id="2587402"/>
    <lineage>
        <taxon>Eukaryota</taxon>
        <taxon>Fungi</taxon>
        <taxon>Dikarya</taxon>
        <taxon>Ascomycota</taxon>
        <taxon>Pezizomycotina</taxon>
        <taxon>Sordariomycetes</taxon>
        <taxon>Sordariomycetidae</taxon>
        <taxon>Sordariales</taxon>
        <taxon>Chaetomiaceae</taxon>
        <taxon>Parathielavia</taxon>
    </lineage>
</organism>
<reference evidence="3" key="1">
    <citation type="journal article" date="2023" name="Mol. Phylogenet. Evol.">
        <title>Genome-scale phylogeny and comparative genomics of the fungal order Sordariales.</title>
        <authorList>
            <person name="Hensen N."/>
            <person name="Bonometti L."/>
            <person name="Westerberg I."/>
            <person name="Brannstrom I.O."/>
            <person name="Guillou S."/>
            <person name="Cros-Aarteil S."/>
            <person name="Calhoun S."/>
            <person name="Haridas S."/>
            <person name="Kuo A."/>
            <person name="Mondo S."/>
            <person name="Pangilinan J."/>
            <person name="Riley R."/>
            <person name="LaButti K."/>
            <person name="Andreopoulos B."/>
            <person name="Lipzen A."/>
            <person name="Chen C."/>
            <person name="Yan M."/>
            <person name="Daum C."/>
            <person name="Ng V."/>
            <person name="Clum A."/>
            <person name="Steindorff A."/>
            <person name="Ohm R.A."/>
            <person name="Martin F."/>
            <person name="Silar P."/>
            <person name="Natvig D.O."/>
            <person name="Lalanne C."/>
            <person name="Gautier V."/>
            <person name="Ament-Velasquez S.L."/>
            <person name="Kruys A."/>
            <person name="Hutchinson M.I."/>
            <person name="Powell A.J."/>
            <person name="Barry K."/>
            <person name="Miller A.N."/>
            <person name="Grigoriev I.V."/>
            <person name="Debuchy R."/>
            <person name="Gladieux P."/>
            <person name="Hiltunen Thoren M."/>
            <person name="Johannesson H."/>
        </authorList>
    </citation>
    <scope>NUCLEOTIDE SEQUENCE</scope>
    <source>
        <strain evidence="3">CBS 731.68</strain>
    </source>
</reference>
<dbReference type="GeneID" id="87831000"/>